<dbReference type="Pfam" id="PF02687">
    <property type="entry name" value="FtsX"/>
    <property type="match status" value="1"/>
</dbReference>
<dbReference type="InterPro" id="IPR003838">
    <property type="entry name" value="ABC3_permease_C"/>
</dbReference>
<proteinExistence type="inferred from homology"/>
<evidence type="ECO:0000256" key="2">
    <source>
        <dbReference type="ARBA" id="ARBA00005236"/>
    </source>
</evidence>
<keyword evidence="5 7" id="KW-1133">Transmembrane helix</keyword>
<dbReference type="AlphaFoldDB" id="A0A5B7ZZ67"/>
<keyword evidence="3" id="KW-1003">Cell membrane</keyword>
<dbReference type="GO" id="GO:0098797">
    <property type="term" value="C:plasma membrane protein complex"/>
    <property type="evidence" value="ECO:0007669"/>
    <property type="project" value="TreeGrafter"/>
</dbReference>
<reference evidence="10 11" key="1">
    <citation type="submission" date="2019-06" db="EMBL/GenBank/DDBJ databases">
        <authorList>
            <person name="Srinivasan S."/>
        </authorList>
    </citation>
    <scope>NUCLEOTIDE SEQUENCE [LARGE SCALE GENOMIC DNA]</scope>
    <source>
        <strain evidence="10 11">17J68-5</strain>
    </source>
</reference>
<dbReference type="PANTHER" id="PTHR30489">
    <property type="entry name" value="LIPOPROTEIN-RELEASING SYSTEM TRANSMEMBRANE PROTEIN LOLE"/>
    <property type="match status" value="1"/>
</dbReference>
<evidence type="ECO:0000313" key="10">
    <source>
        <dbReference type="EMBL" id="QDA60149.1"/>
    </source>
</evidence>
<name>A0A5B7ZZ67_9BACT</name>
<feature type="transmembrane region" description="Helical" evidence="7">
    <location>
        <begin position="20"/>
        <end position="46"/>
    </location>
</feature>
<dbReference type="Proteomes" id="UP000305398">
    <property type="component" value="Chromosome"/>
</dbReference>
<evidence type="ECO:0000256" key="6">
    <source>
        <dbReference type="ARBA" id="ARBA00023136"/>
    </source>
</evidence>
<protein>
    <submittedName>
        <fullName evidence="10">ABC transporter permease</fullName>
    </submittedName>
</protein>
<accession>A0A5B7ZZ67</accession>
<feature type="transmembrane region" description="Helical" evidence="7">
    <location>
        <begin position="332"/>
        <end position="355"/>
    </location>
</feature>
<feature type="domain" description="MacB-like periplasmic core" evidence="9">
    <location>
        <begin position="27"/>
        <end position="250"/>
    </location>
</feature>
<dbReference type="OrthoDB" id="1522724at2"/>
<evidence type="ECO:0000256" key="1">
    <source>
        <dbReference type="ARBA" id="ARBA00004651"/>
    </source>
</evidence>
<dbReference type="EMBL" id="CP040896">
    <property type="protein sequence ID" value="QDA60149.1"/>
    <property type="molecule type" value="Genomic_DNA"/>
</dbReference>
<sequence length="410" mass="45090">MNVPLLIARRYFSSKKKRNIISIISNISMIGVAVGTMSLIIVLSVFNGLEDLVRSLYGKSDPDLLISAVQGKAFPVSPALLTRLSATPGVGLVTEVIEDNALLQYHDRQMVVKMKGVSNNYFAQSNIDSAIVEGDHRLNRNGEHYALLGAGVQHELSIALDNRFSPLRLLYPRNSGKKSFSITDLDNAFTQQNILAGGVFLIEQHIDDSYIFVPLDFAQSLLQYGNKRTALEVKVKNDEPVDDVKARLRKVLGKQFKVLDSDEQHVSLLKAIKVEKMFVFITFAFILLIASLNIFFSLSMLVIDKRKDVAILMAMGATSHIVRNIFLLEGAIVAMVGALTGLILGVTICWAQQTFKIVSMGMATSVVDAYPVKMQLVDIVLTGLAIVVITITVSIRPALAASRLDVRENL</sequence>
<dbReference type="KEGG" id="hyj:FHG12_08525"/>
<evidence type="ECO:0000256" key="4">
    <source>
        <dbReference type="ARBA" id="ARBA00022692"/>
    </source>
</evidence>
<dbReference type="RefSeq" id="WP_139515327.1">
    <property type="nucleotide sequence ID" value="NZ_CP040896.1"/>
</dbReference>
<dbReference type="Pfam" id="PF12704">
    <property type="entry name" value="MacB_PCD"/>
    <property type="match status" value="1"/>
</dbReference>
<evidence type="ECO:0000259" key="9">
    <source>
        <dbReference type="Pfam" id="PF12704"/>
    </source>
</evidence>
<evidence type="ECO:0000259" key="8">
    <source>
        <dbReference type="Pfam" id="PF02687"/>
    </source>
</evidence>
<keyword evidence="11" id="KW-1185">Reference proteome</keyword>
<keyword evidence="6 7" id="KW-0472">Membrane</keyword>
<dbReference type="GO" id="GO:0044874">
    <property type="term" value="P:lipoprotein localization to outer membrane"/>
    <property type="evidence" value="ECO:0007669"/>
    <property type="project" value="TreeGrafter"/>
</dbReference>
<gene>
    <name evidence="10" type="ORF">FHG12_08525</name>
</gene>
<dbReference type="PANTHER" id="PTHR30489:SF0">
    <property type="entry name" value="LIPOPROTEIN-RELEASING SYSTEM TRANSMEMBRANE PROTEIN LOLE"/>
    <property type="match status" value="1"/>
</dbReference>
<feature type="transmembrane region" description="Helical" evidence="7">
    <location>
        <begin position="376"/>
        <end position="395"/>
    </location>
</feature>
<organism evidence="10 11">
    <name type="scientific">Hymenobacter jejuensis</name>
    <dbReference type="NCBI Taxonomy" id="2502781"/>
    <lineage>
        <taxon>Bacteria</taxon>
        <taxon>Pseudomonadati</taxon>
        <taxon>Bacteroidota</taxon>
        <taxon>Cytophagia</taxon>
        <taxon>Cytophagales</taxon>
        <taxon>Hymenobacteraceae</taxon>
        <taxon>Hymenobacter</taxon>
    </lineage>
</organism>
<dbReference type="InterPro" id="IPR025857">
    <property type="entry name" value="MacB_PCD"/>
</dbReference>
<comment type="similarity">
    <text evidence="2">Belongs to the ABC-4 integral membrane protein family. LolC/E subfamily.</text>
</comment>
<dbReference type="InterPro" id="IPR051447">
    <property type="entry name" value="Lipoprotein-release_system"/>
</dbReference>
<evidence type="ECO:0000313" key="11">
    <source>
        <dbReference type="Proteomes" id="UP000305398"/>
    </source>
</evidence>
<feature type="domain" description="ABC3 transporter permease C-terminal" evidence="8">
    <location>
        <begin position="281"/>
        <end position="404"/>
    </location>
</feature>
<keyword evidence="4 7" id="KW-0812">Transmembrane</keyword>
<comment type="subcellular location">
    <subcellularLocation>
        <location evidence="1">Cell membrane</location>
        <topology evidence="1">Multi-pass membrane protein</topology>
    </subcellularLocation>
</comment>
<evidence type="ECO:0000256" key="7">
    <source>
        <dbReference type="SAM" id="Phobius"/>
    </source>
</evidence>
<evidence type="ECO:0000256" key="3">
    <source>
        <dbReference type="ARBA" id="ARBA00022475"/>
    </source>
</evidence>
<feature type="transmembrane region" description="Helical" evidence="7">
    <location>
        <begin position="277"/>
        <end position="302"/>
    </location>
</feature>
<evidence type="ECO:0000256" key="5">
    <source>
        <dbReference type="ARBA" id="ARBA00022989"/>
    </source>
</evidence>